<organism evidence="4 5">
    <name type="scientific">Candidatus Magnetobacterium bavaricum</name>
    <dbReference type="NCBI Taxonomy" id="29290"/>
    <lineage>
        <taxon>Bacteria</taxon>
        <taxon>Pseudomonadati</taxon>
        <taxon>Nitrospirota</taxon>
        <taxon>Thermodesulfovibrionia</taxon>
        <taxon>Thermodesulfovibrionales</taxon>
        <taxon>Candidatus Magnetobacteriaceae</taxon>
        <taxon>Candidatus Magnetobacterium</taxon>
    </lineage>
</organism>
<dbReference type="SUPFAM" id="SSF52172">
    <property type="entry name" value="CheY-like"/>
    <property type="match status" value="1"/>
</dbReference>
<dbReference type="Pfam" id="PF00072">
    <property type="entry name" value="Response_reg"/>
    <property type="match status" value="1"/>
</dbReference>
<gene>
    <name evidence="4" type="ORF">MBAV_004549</name>
</gene>
<sequence length="132" mass="15358">MKALVVEDEFKSRTLLQRILSRYGNCDVAINGEEALEAFVHAWKDGEPYDLICMDIMMPEMDGQQALKDLREMEKKAGVETQYEVKVIMTTAYDLQEEKNEAFEWGCNDYLVKPIDKNKLIDILRKYKLIEG</sequence>
<keyword evidence="5" id="KW-1185">Reference proteome</keyword>
<dbReference type="AlphaFoldDB" id="A0A0F3GMV0"/>
<dbReference type="InterPro" id="IPR050956">
    <property type="entry name" value="2C_system_His_kinase"/>
</dbReference>
<feature type="domain" description="Response regulatory" evidence="3">
    <location>
        <begin position="2"/>
        <end position="128"/>
    </location>
</feature>
<evidence type="ECO:0000313" key="5">
    <source>
        <dbReference type="Proteomes" id="UP000033423"/>
    </source>
</evidence>
<comment type="caution">
    <text evidence="4">The sequence shown here is derived from an EMBL/GenBank/DDBJ whole genome shotgun (WGS) entry which is preliminary data.</text>
</comment>
<accession>A0A0F3GMV0</accession>
<feature type="modified residue" description="4-aspartylphosphate" evidence="2">
    <location>
        <position position="55"/>
    </location>
</feature>
<proteinExistence type="predicted"/>
<dbReference type="PANTHER" id="PTHR43719">
    <property type="entry name" value="TWO-COMPONENT HISTIDINE KINASE"/>
    <property type="match status" value="1"/>
</dbReference>
<dbReference type="CDD" id="cd17546">
    <property type="entry name" value="REC_hyHK_CKI1_RcsC-like"/>
    <property type="match status" value="1"/>
</dbReference>
<evidence type="ECO:0000256" key="1">
    <source>
        <dbReference type="ARBA" id="ARBA00022553"/>
    </source>
</evidence>
<dbReference type="PATRIC" id="fig|29290.4.peg.6043"/>
<name>A0A0F3GMV0_9BACT</name>
<dbReference type="SMART" id="SM00448">
    <property type="entry name" value="REC"/>
    <property type="match status" value="1"/>
</dbReference>
<dbReference type="Proteomes" id="UP000033423">
    <property type="component" value="Unassembled WGS sequence"/>
</dbReference>
<evidence type="ECO:0000259" key="3">
    <source>
        <dbReference type="PROSITE" id="PS50110"/>
    </source>
</evidence>
<dbReference type="InterPro" id="IPR001789">
    <property type="entry name" value="Sig_transdc_resp-reg_receiver"/>
</dbReference>
<dbReference type="InterPro" id="IPR011006">
    <property type="entry name" value="CheY-like_superfamily"/>
</dbReference>
<dbReference type="PROSITE" id="PS50110">
    <property type="entry name" value="RESPONSE_REGULATORY"/>
    <property type="match status" value="1"/>
</dbReference>
<evidence type="ECO:0000256" key="2">
    <source>
        <dbReference type="PROSITE-ProRule" id="PRU00169"/>
    </source>
</evidence>
<keyword evidence="1 2" id="KW-0597">Phosphoprotein</keyword>
<protein>
    <submittedName>
        <fullName evidence="4">Response regulator receiver protein</fullName>
    </submittedName>
</protein>
<dbReference type="Gene3D" id="3.40.50.2300">
    <property type="match status" value="1"/>
</dbReference>
<dbReference type="PANTHER" id="PTHR43719:SF28">
    <property type="entry name" value="PEROXIDE STRESS-ACTIVATED HISTIDINE KINASE MAK1-RELATED"/>
    <property type="match status" value="1"/>
</dbReference>
<dbReference type="EMBL" id="LACI01001973">
    <property type="protein sequence ID" value="KJU83255.1"/>
    <property type="molecule type" value="Genomic_DNA"/>
</dbReference>
<dbReference type="GO" id="GO:0000160">
    <property type="term" value="P:phosphorelay signal transduction system"/>
    <property type="evidence" value="ECO:0007669"/>
    <property type="project" value="InterPro"/>
</dbReference>
<evidence type="ECO:0000313" key="4">
    <source>
        <dbReference type="EMBL" id="KJU83255.1"/>
    </source>
</evidence>
<reference evidence="4 5" key="1">
    <citation type="submission" date="2015-02" db="EMBL/GenBank/DDBJ databases">
        <title>Single-cell genomics of uncultivated deep-branching MTB reveals a conserved set of magnetosome genes.</title>
        <authorList>
            <person name="Kolinko S."/>
            <person name="Richter M."/>
            <person name="Glockner F.O."/>
            <person name="Brachmann A."/>
            <person name="Schuler D."/>
        </authorList>
    </citation>
    <scope>NUCLEOTIDE SEQUENCE [LARGE SCALE GENOMIC DNA]</scope>
    <source>
        <strain evidence="4">TM-1</strain>
    </source>
</reference>